<dbReference type="InterPro" id="IPR002591">
    <property type="entry name" value="Phosphodiest/P_Trfase"/>
</dbReference>
<dbReference type="Pfam" id="PF01663">
    <property type="entry name" value="Phosphodiest"/>
    <property type="match status" value="1"/>
</dbReference>
<dbReference type="EMBL" id="SGWY01000002">
    <property type="protein sequence ID" value="RZS66360.1"/>
    <property type="molecule type" value="Genomic_DNA"/>
</dbReference>
<dbReference type="Gene3D" id="3.40.720.10">
    <property type="entry name" value="Alkaline Phosphatase, subunit A"/>
    <property type="match status" value="1"/>
</dbReference>
<proteinExistence type="predicted"/>
<organism evidence="1 2">
    <name type="scientific">Agromyces ramosus</name>
    <dbReference type="NCBI Taxonomy" id="33879"/>
    <lineage>
        <taxon>Bacteria</taxon>
        <taxon>Bacillati</taxon>
        <taxon>Actinomycetota</taxon>
        <taxon>Actinomycetes</taxon>
        <taxon>Micrococcales</taxon>
        <taxon>Microbacteriaceae</taxon>
        <taxon>Agromyces</taxon>
    </lineage>
</organism>
<dbReference type="PANTHER" id="PTHR10151:SF120">
    <property type="entry name" value="BIS(5'-ADENOSYL)-TRIPHOSPHATASE"/>
    <property type="match status" value="1"/>
</dbReference>
<accession>A0A4V2EZG0</accession>
<gene>
    <name evidence="1" type="ORF">EV187_2082</name>
</gene>
<keyword evidence="2" id="KW-1185">Reference proteome</keyword>
<comment type="caution">
    <text evidence="1">The sequence shown here is derived from an EMBL/GenBank/DDBJ whole genome shotgun (WGS) entry which is preliminary data.</text>
</comment>
<dbReference type="AlphaFoldDB" id="A0A4V2EZG0"/>
<dbReference type="Proteomes" id="UP000293289">
    <property type="component" value="Unassembled WGS sequence"/>
</dbReference>
<dbReference type="SUPFAM" id="SSF53649">
    <property type="entry name" value="Alkaline phosphatase-like"/>
    <property type="match status" value="1"/>
</dbReference>
<dbReference type="GO" id="GO:0016787">
    <property type="term" value="F:hydrolase activity"/>
    <property type="evidence" value="ECO:0007669"/>
    <property type="project" value="UniProtKB-ARBA"/>
</dbReference>
<name>A0A4V2EZG0_9MICO</name>
<dbReference type="InterPro" id="IPR017850">
    <property type="entry name" value="Alkaline_phosphatase_core_sf"/>
</dbReference>
<reference evidence="1 2" key="1">
    <citation type="submission" date="2019-02" db="EMBL/GenBank/DDBJ databases">
        <title>Genomic Encyclopedia of Type Strains, Phase IV (KMG-IV): sequencing the most valuable type-strain genomes for metagenomic binning, comparative biology and taxonomic classification.</title>
        <authorList>
            <person name="Goeker M."/>
        </authorList>
    </citation>
    <scope>NUCLEOTIDE SEQUENCE [LARGE SCALE GENOMIC DNA]</scope>
    <source>
        <strain evidence="1 2">DSM 43045</strain>
    </source>
</reference>
<sequence>MLGSSVASLTGEANDFGLPAASGAVVVLVDGLGAANIQARAGHARFLSTRMARRDVIRTVTPSTTAAAIASFTTGRMPGEHGLVGYRVLDAAHDRLVNQLNGWDAGMVPETWQRAETIFETASARGIRSFAVGAPRYADSGFTHAVLRGAEYRPAATIADRFAEARSLLEGQAGALVYLYVPELDQAAHAHGWESDKWLAILEQLDAELAAFERRMPRGTGLLVTADHGVVDVPAHRHVFVDARPDLLDGVRHVGGEPRFVSLYFESGLEEPARASLLAGWREAEEHRAWVVSRDEAIAAGVYGPVADEVRPRIGDVLIAARAGVAYYDRREPNRQAEAMIGQHGSLSDEEIRVPLVRGGAYARE</sequence>
<evidence type="ECO:0000313" key="1">
    <source>
        <dbReference type="EMBL" id="RZS66360.1"/>
    </source>
</evidence>
<evidence type="ECO:0000313" key="2">
    <source>
        <dbReference type="Proteomes" id="UP000293289"/>
    </source>
</evidence>
<dbReference type="PANTHER" id="PTHR10151">
    <property type="entry name" value="ECTONUCLEOTIDE PYROPHOSPHATASE/PHOSPHODIESTERASE"/>
    <property type="match status" value="1"/>
</dbReference>
<protein>
    <submittedName>
        <fullName evidence="1">Putative AlkP superfamily pyrophosphatase or phosphodiesterase</fullName>
    </submittedName>
</protein>